<keyword evidence="10 13" id="KW-1208">Phospholipid metabolism</keyword>
<evidence type="ECO:0000256" key="7">
    <source>
        <dbReference type="ARBA" id="ARBA00023136"/>
    </source>
</evidence>
<gene>
    <name evidence="15" type="ORF">RUM44_004215</name>
</gene>
<comment type="caution">
    <text evidence="15">The sequence shown here is derived from an EMBL/GenBank/DDBJ whole genome shotgun (WGS) entry which is preliminary data.</text>
</comment>
<name>A0ABR1B269_POLSC</name>
<keyword evidence="7 13" id="KW-0472">Membrane</keyword>
<evidence type="ECO:0000256" key="14">
    <source>
        <dbReference type="SAM" id="MobiDB-lite"/>
    </source>
</evidence>
<feature type="compositionally biased region" description="Low complexity" evidence="14">
    <location>
        <begin position="200"/>
        <end position="213"/>
    </location>
</feature>
<comment type="subunit">
    <text evidence="13">Heterodimer of a large membrane-associated beta subunit and a small pyruvoyl-containing alpha subunit.</text>
</comment>
<evidence type="ECO:0000256" key="11">
    <source>
        <dbReference type="ARBA" id="ARBA00023317"/>
    </source>
</evidence>
<evidence type="ECO:0000256" key="8">
    <source>
        <dbReference type="ARBA" id="ARBA00023209"/>
    </source>
</evidence>
<keyword evidence="13" id="KW-0865">Zymogen</keyword>
<dbReference type="Pfam" id="PF02666">
    <property type="entry name" value="PS_Dcarbxylase"/>
    <property type="match status" value="2"/>
</dbReference>
<dbReference type="InterPro" id="IPR033661">
    <property type="entry name" value="PSD_type1_euk"/>
</dbReference>
<accession>A0ABR1B269</accession>
<comment type="function">
    <text evidence="12">Catalyzes the formation of phosphatidylethanolamine (PtdEtn) from phosphatidylserine (PtdSer). Plays a central role in phospholipid metabolism and in the interorganelle trafficking of phosphatidylserine. May be involved in lipid droplet biogenesis at the endoplasmic reticulum membrane.</text>
</comment>
<feature type="active site" description="Schiff-base intermediate with substrate; via pyruvic acid; for decarboxylase activity" evidence="13">
    <location>
        <position position="406"/>
    </location>
</feature>
<comment type="PTM">
    <text evidence="13">Is synthesized initially as an inactive proenzyme. Formation of the active enzyme involves a self-maturation process in which the active site pyruvoyl group is generated from an internal serine residue via an autocatalytic post-translational modification. Two non-identical subunits are generated from the proenzyme in this reaction, and the pyruvate is formed at the N-terminus of the alpha chain, which is derived from the carboxyl end of the proenzyme. The autoendoproteolytic cleavage occurs by a canonical serine protease mechanism, in which the side chain hydroxyl group of the serine supplies its oxygen atom to form the C-terminus of the beta chain, while the remainder of the serine residue undergoes an oxidative deamination to produce ammonia and the pyruvoyl prosthetic group on the alpha chain. During this reaction, the Ser that is part of the protease active site of the proenzyme becomes the pyruvoyl prosthetic group, which constitutes an essential element of the active site of the mature decarboxylase.</text>
</comment>
<keyword evidence="16" id="KW-1185">Reference proteome</keyword>
<sequence length="440" mass="50379">MCQPSDGKEVKKKEKSDSGYSRDIQGIELFYLYIAIGNLLPLQSLKYKRHMKYFIPVASQNINFVQDENSSDNKNVTFYTLLPLRIMSRLWGAITNIDLPVFIRPKIYSLYANSFGVNLDECAIQDLTRYRSLSEFFIRPLKEECRPINSDCKCVVSPADGRVLTFGKVTSCQVDQVKGVTYSLQQFLGKQSWRKTNNQSSSKAPNRSNSSTSNFKEGNWSTDEEQSDEESAKLSVTGFPGCTFEPAEAVSNLPSGEYLERLKEKNDTELYQCVVYLAPGDYHRFHSPVSWKVKFRRHFQGKLLSVNPVVASWINNLFSLNERAVYVGSWKHGFFSLTAVGATNVGYIRVVFDPSLHTNRWIVTPRERDLFFTKDLRTAETERKVSFKRPVEIEKGQLFGEFRLGSTIVLIFEAPKNFRFDIEKGQKIKYGEKIGSYRGT</sequence>
<keyword evidence="11 13" id="KW-0670">Pyruvate</keyword>
<dbReference type="Proteomes" id="UP001359485">
    <property type="component" value="Unassembled WGS sequence"/>
</dbReference>
<feature type="chain" id="PRO_5044910446" description="Phosphatidylserine decarboxylase alpha chain" evidence="13">
    <location>
        <begin position="406"/>
        <end position="440"/>
    </location>
</feature>
<evidence type="ECO:0000256" key="3">
    <source>
        <dbReference type="ARBA" id="ARBA00022692"/>
    </source>
</evidence>
<dbReference type="EMBL" id="JAWJWF010000004">
    <property type="protein sequence ID" value="KAK6633608.1"/>
    <property type="molecule type" value="Genomic_DNA"/>
</dbReference>
<evidence type="ECO:0000256" key="1">
    <source>
        <dbReference type="ARBA" id="ARBA00005189"/>
    </source>
</evidence>
<evidence type="ECO:0000256" key="2">
    <source>
        <dbReference type="ARBA" id="ARBA00022516"/>
    </source>
</evidence>
<evidence type="ECO:0000256" key="4">
    <source>
        <dbReference type="ARBA" id="ARBA00022793"/>
    </source>
</evidence>
<proteinExistence type="inferred from homology"/>
<feature type="active site" description="Charge relay system; for autoendoproteolytic cleavage activity" evidence="13">
    <location>
        <position position="406"/>
    </location>
</feature>
<keyword evidence="2 13" id="KW-0444">Lipid biosynthesis</keyword>
<evidence type="ECO:0000256" key="5">
    <source>
        <dbReference type="ARBA" id="ARBA00022989"/>
    </source>
</evidence>
<reference evidence="15 16" key="1">
    <citation type="submission" date="2023-09" db="EMBL/GenBank/DDBJ databases">
        <title>Genomes of two closely related lineages of the louse Polyplax serrata with different host specificities.</title>
        <authorList>
            <person name="Martinu J."/>
            <person name="Tarabai H."/>
            <person name="Stefka J."/>
            <person name="Hypsa V."/>
        </authorList>
    </citation>
    <scope>NUCLEOTIDE SEQUENCE [LARGE SCALE GENOMIC DNA]</scope>
    <source>
        <strain evidence="15">98ZLc_SE</strain>
    </source>
</reference>
<evidence type="ECO:0000256" key="9">
    <source>
        <dbReference type="ARBA" id="ARBA00023239"/>
    </source>
</evidence>
<organism evidence="15 16">
    <name type="scientific">Polyplax serrata</name>
    <name type="common">Common mouse louse</name>
    <dbReference type="NCBI Taxonomy" id="468196"/>
    <lineage>
        <taxon>Eukaryota</taxon>
        <taxon>Metazoa</taxon>
        <taxon>Ecdysozoa</taxon>
        <taxon>Arthropoda</taxon>
        <taxon>Hexapoda</taxon>
        <taxon>Insecta</taxon>
        <taxon>Pterygota</taxon>
        <taxon>Neoptera</taxon>
        <taxon>Paraneoptera</taxon>
        <taxon>Psocodea</taxon>
        <taxon>Troctomorpha</taxon>
        <taxon>Phthiraptera</taxon>
        <taxon>Anoplura</taxon>
        <taxon>Polyplacidae</taxon>
        <taxon>Polyplax</taxon>
    </lineage>
</organism>
<keyword evidence="8 13" id="KW-0594">Phospholipid biosynthesis</keyword>
<comment type="similarity">
    <text evidence="13">Belongs to the phosphatidylserine decarboxylase family. PSD-B subfamily. Eukaryotic type I sub-subfamily.</text>
</comment>
<evidence type="ECO:0000256" key="10">
    <source>
        <dbReference type="ARBA" id="ARBA00023264"/>
    </source>
</evidence>
<comment type="subcellular location">
    <molecule>Phosphatidylserine decarboxylase beta chain</molecule>
    <subcellularLocation>
        <location evidence="13">Mitochondrion inner membrane</location>
        <topology evidence="13">Single-pass membrane protein</topology>
        <orientation evidence="13">Intermembrane side</orientation>
    </subcellularLocation>
</comment>
<comment type="catalytic activity">
    <reaction evidence="13">
        <text>a 1,2-diacyl-sn-glycero-3-phospho-L-serine + H(+) = a 1,2-diacyl-sn-glycero-3-phosphoethanolamine + CO2</text>
        <dbReference type="Rhea" id="RHEA:20828"/>
        <dbReference type="ChEBI" id="CHEBI:15378"/>
        <dbReference type="ChEBI" id="CHEBI:16526"/>
        <dbReference type="ChEBI" id="CHEBI:57262"/>
        <dbReference type="ChEBI" id="CHEBI:64612"/>
        <dbReference type="EC" id="4.1.1.65"/>
    </reaction>
</comment>
<comment type="pathway">
    <text evidence="1">Lipid metabolism.</text>
</comment>
<evidence type="ECO:0000256" key="6">
    <source>
        <dbReference type="ARBA" id="ARBA00023098"/>
    </source>
</evidence>
<evidence type="ECO:0000313" key="16">
    <source>
        <dbReference type="Proteomes" id="UP001359485"/>
    </source>
</evidence>
<feature type="site" description="Cleavage (non-hydrolytic); by autocatalysis" evidence="13">
    <location>
        <begin position="405"/>
        <end position="406"/>
    </location>
</feature>
<keyword evidence="13" id="KW-0496">Mitochondrion</keyword>
<feature type="topological domain" description="Mitochondrial intermembrane" evidence="13">
    <location>
        <begin position="50"/>
        <end position="440"/>
    </location>
</feature>
<keyword evidence="6 13" id="KW-0443">Lipid metabolism</keyword>
<dbReference type="InterPro" id="IPR033177">
    <property type="entry name" value="PSD-B"/>
</dbReference>
<dbReference type="EC" id="4.1.1.65" evidence="13"/>
<comment type="pathway">
    <text evidence="13">Phospholipid metabolism; phosphatidylethanolamine biosynthesis; phosphatidylethanolamine from CDP-diacylglycerol: step 2/2.</text>
</comment>
<evidence type="ECO:0000256" key="12">
    <source>
        <dbReference type="ARBA" id="ARBA00045136"/>
    </source>
</evidence>
<keyword evidence="3 13" id="KW-0812">Transmembrane</keyword>
<evidence type="ECO:0000313" key="15">
    <source>
        <dbReference type="EMBL" id="KAK6633608.1"/>
    </source>
</evidence>
<comment type="cofactor">
    <cofactor evidence="13">
        <name>pyruvate</name>
        <dbReference type="ChEBI" id="CHEBI:15361"/>
    </cofactor>
    <text evidence="13">Binds 1 pyruvoyl group covalently per subunit.</text>
</comment>
<dbReference type="PANTHER" id="PTHR10067">
    <property type="entry name" value="PHOSPHATIDYLSERINE DECARBOXYLASE"/>
    <property type="match status" value="1"/>
</dbReference>
<dbReference type="PANTHER" id="PTHR10067:SF6">
    <property type="entry name" value="PHOSPHATIDYLSERINE DECARBOXYLASE PROENZYME, MITOCHONDRIAL"/>
    <property type="match status" value="1"/>
</dbReference>
<dbReference type="HAMAP" id="MF_03208">
    <property type="entry name" value="PS_decarb_PSD_B_type1_euk"/>
    <property type="match status" value="1"/>
</dbReference>
<keyword evidence="9 13" id="KW-0456">Lyase</keyword>
<feature type="active site" description="Charge relay system; for autoendoproteolytic cleavage activity" evidence="13">
    <location>
        <position position="286"/>
    </location>
</feature>
<protein>
    <recommendedName>
        <fullName evidence="13">Phosphatidylserine decarboxylase proenzyme, mitochondrial</fullName>
        <ecNumber evidence="13">4.1.1.65</ecNumber>
    </recommendedName>
    <component>
        <recommendedName>
            <fullName evidence="13">Phosphatidylserine decarboxylase beta chain</fullName>
        </recommendedName>
    </component>
    <component>
        <recommendedName>
            <fullName evidence="13">Phosphatidylserine decarboxylase alpha chain</fullName>
        </recommendedName>
    </component>
</protein>
<evidence type="ECO:0000256" key="13">
    <source>
        <dbReference type="HAMAP-Rule" id="MF_03208"/>
    </source>
</evidence>
<keyword evidence="13" id="KW-0999">Mitochondrion inner membrane</keyword>
<feature type="chain" id="PRO_5044910445" description="Phosphatidylserine decarboxylase beta chain" evidence="13">
    <location>
        <begin position="1"/>
        <end position="405"/>
    </location>
</feature>
<dbReference type="InterPro" id="IPR003817">
    <property type="entry name" value="PS_Dcarbxylase"/>
</dbReference>
<keyword evidence="4 13" id="KW-0210">Decarboxylase</keyword>
<keyword evidence="5 13" id="KW-1133">Transmembrane helix</keyword>
<comment type="subcellular location">
    <molecule>Phosphatidylserine decarboxylase alpha chain</molecule>
    <subcellularLocation>
        <location evidence="13">Mitochondrion inner membrane</location>
        <topology evidence="13">Peripheral membrane protein</topology>
        <orientation evidence="13">Intermembrane side</orientation>
    </subcellularLocation>
    <text evidence="13">Anchored to the mitochondrial inner membrane through its interaction with the integral membrane beta chain.</text>
</comment>
<dbReference type="NCBIfam" id="TIGR00163">
    <property type="entry name" value="PS_decarb"/>
    <property type="match status" value="1"/>
</dbReference>
<feature type="active site" description="Charge relay system; for autoendoproteolytic cleavage activity" evidence="13">
    <location>
        <position position="160"/>
    </location>
</feature>
<feature type="modified residue" description="Pyruvic acid (Ser); by autocatalysis" evidence="13">
    <location>
        <position position="406"/>
    </location>
</feature>
<feature type="topological domain" description="Mitochondrial matrix" evidence="13">
    <location>
        <begin position="1"/>
        <end position="30"/>
    </location>
</feature>
<feature type="region of interest" description="Disordered" evidence="14">
    <location>
        <begin position="193"/>
        <end position="227"/>
    </location>
</feature>